<accession>A0A017SX49</accession>
<evidence type="ECO:0000313" key="4">
    <source>
        <dbReference type="Proteomes" id="UP000019678"/>
    </source>
</evidence>
<name>A0A017SX49_9BACT</name>
<dbReference type="RefSeq" id="WP_044249203.1">
    <property type="nucleotide sequence ID" value="NZ_ASRX01000079.1"/>
</dbReference>
<feature type="compositionally biased region" description="Pro residues" evidence="1">
    <location>
        <begin position="261"/>
        <end position="274"/>
    </location>
</feature>
<protein>
    <submittedName>
        <fullName evidence="3">Uncharacterized protein</fullName>
    </submittedName>
</protein>
<keyword evidence="2" id="KW-0732">Signal</keyword>
<dbReference type="EMBL" id="ASRX01000079">
    <property type="protein sequence ID" value="EYF01518.1"/>
    <property type="molecule type" value="Genomic_DNA"/>
</dbReference>
<sequence>MTSRAAFPPSFFLPTALFALLGVTGCGGPPTPSPIEGEPVCVDYDMGAAKTRMRGSLRHPVQVTVTDGGDLVGKTILDGRRQDSAPPSMVLVPDANDEVEVTWAQCENEPAPQAAVKAGDPKGEAPSFECGNATVYKTEKLTIRRGDASSRKLTFPPPPKTDCWTDPGLTAGSAAPAAAPPVVPPAAGADTAAAANAGTDAATPTAGADAGAGDAGAGDAGAGDAGADAATPATDAGSPTDAGTGADASAKKKAPRKPETSPGPAPPKPSEAYE</sequence>
<organism evidence="3 4">
    <name type="scientific">Chondromyces apiculatus DSM 436</name>
    <dbReference type="NCBI Taxonomy" id="1192034"/>
    <lineage>
        <taxon>Bacteria</taxon>
        <taxon>Pseudomonadati</taxon>
        <taxon>Myxococcota</taxon>
        <taxon>Polyangia</taxon>
        <taxon>Polyangiales</taxon>
        <taxon>Polyangiaceae</taxon>
        <taxon>Chondromyces</taxon>
    </lineage>
</organism>
<feature type="region of interest" description="Disordered" evidence="1">
    <location>
        <begin position="147"/>
        <end position="183"/>
    </location>
</feature>
<comment type="caution">
    <text evidence="3">The sequence shown here is derived from an EMBL/GenBank/DDBJ whole genome shotgun (WGS) entry which is preliminary data.</text>
</comment>
<dbReference type="PROSITE" id="PS51257">
    <property type="entry name" value="PROKAR_LIPOPROTEIN"/>
    <property type="match status" value="1"/>
</dbReference>
<dbReference type="AlphaFoldDB" id="A0A017SX49"/>
<evidence type="ECO:0000256" key="1">
    <source>
        <dbReference type="SAM" id="MobiDB-lite"/>
    </source>
</evidence>
<feature type="chain" id="PRO_5001496431" evidence="2">
    <location>
        <begin position="20"/>
        <end position="274"/>
    </location>
</feature>
<feature type="compositionally biased region" description="Low complexity" evidence="1">
    <location>
        <begin position="195"/>
        <end position="212"/>
    </location>
</feature>
<reference evidence="3 4" key="1">
    <citation type="submission" date="2013-05" db="EMBL/GenBank/DDBJ databases">
        <title>Genome assembly of Chondromyces apiculatus DSM 436.</title>
        <authorList>
            <person name="Sharma G."/>
            <person name="Khatri I."/>
            <person name="Kaur C."/>
            <person name="Mayilraj S."/>
            <person name="Subramanian S."/>
        </authorList>
    </citation>
    <scope>NUCLEOTIDE SEQUENCE [LARGE SCALE GENOMIC DNA]</scope>
    <source>
        <strain evidence="3 4">DSM 436</strain>
    </source>
</reference>
<dbReference type="Proteomes" id="UP000019678">
    <property type="component" value="Unassembled WGS sequence"/>
</dbReference>
<evidence type="ECO:0000256" key="2">
    <source>
        <dbReference type="SAM" id="SignalP"/>
    </source>
</evidence>
<feature type="signal peptide" evidence="2">
    <location>
        <begin position="1"/>
        <end position="19"/>
    </location>
</feature>
<dbReference type="OrthoDB" id="5515972at2"/>
<dbReference type="STRING" id="1192034.CAP_8079"/>
<feature type="compositionally biased region" description="Gly residues" evidence="1">
    <location>
        <begin position="213"/>
        <end position="224"/>
    </location>
</feature>
<keyword evidence="4" id="KW-1185">Reference proteome</keyword>
<feature type="region of interest" description="Disordered" evidence="1">
    <location>
        <begin position="195"/>
        <end position="274"/>
    </location>
</feature>
<evidence type="ECO:0000313" key="3">
    <source>
        <dbReference type="EMBL" id="EYF01518.1"/>
    </source>
</evidence>
<proteinExistence type="predicted"/>
<feature type="compositionally biased region" description="Low complexity" evidence="1">
    <location>
        <begin position="225"/>
        <end position="242"/>
    </location>
</feature>
<gene>
    <name evidence="3" type="ORF">CAP_8079</name>
</gene>